<dbReference type="EMBL" id="AP018515">
    <property type="protein sequence ID" value="BBC80252.1"/>
    <property type="molecule type" value="Genomic_DNA"/>
</dbReference>
<protein>
    <submittedName>
        <fullName evidence="1">Disease resistance protein RGA2-like</fullName>
    </submittedName>
</protein>
<name>A0A2Z5ZHN2_9PROT</name>
<dbReference type="AlphaFoldDB" id="A0A2Z5ZHN2"/>
<evidence type="ECO:0000313" key="2">
    <source>
        <dbReference type="Proteomes" id="UP000270034"/>
    </source>
</evidence>
<accession>A0A2Z5ZHN2</accession>
<sequence length="78" mass="8416">MDVIIQKSGISEAKDWLKSEGLAVTEATDKIADFNTVASKTSPEVGNAVIEEEADSNRARVVFNDANTDLAVMFKLSI</sequence>
<evidence type="ECO:0000313" key="1">
    <source>
        <dbReference type="EMBL" id="BBC80252.1"/>
    </source>
</evidence>
<dbReference type="KEGG" id="aot:AcetOri_orf02855"/>
<gene>
    <name evidence="1" type="ORF">AcetOrient_orf02855</name>
</gene>
<proteinExistence type="predicted"/>
<reference evidence="1 2" key="1">
    <citation type="submission" date="2018-02" db="EMBL/GenBank/DDBJ databases">
        <title>Acetobacter orientalis genome.</title>
        <authorList>
            <person name="Nakashima N."/>
            <person name="Tamura T."/>
        </authorList>
    </citation>
    <scope>NUCLEOTIDE SEQUENCE [LARGE SCALE GENOMIC DNA]</scope>
    <source>
        <strain evidence="1 2">FAN1</strain>
    </source>
</reference>
<organism evidence="1 2">
    <name type="scientific">Acetobacter orientalis</name>
    <dbReference type="NCBI Taxonomy" id="146474"/>
    <lineage>
        <taxon>Bacteria</taxon>
        <taxon>Pseudomonadati</taxon>
        <taxon>Pseudomonadota</taxon>
        <taxon>Alphaproteobacteria</taxon>
        <taxon>Acetobacterales</taxon>
        <taxon>Acetobacteraceae</taxon>
        <taxon>Acetobacter</taxon>
    </lineage>
</organism>
<dbReference type="Proteomes" id="UP000270034">
    <property type="component" value="Chromosome"/>
</dbReference>